<dbReference type="InterPro" id="IPR036396">
    <property type="entry name" value="Cyt_P450_sf"/>
</dbReference>
<evidence type="ECO:0000313" key="5">
    <source>
        <dbReference type="EMBL" id="KAK8499862.1"/>
    </source>
</evidence>
<dbReference type="PRINTS" id="PR00463">
    <property type="entry name" value="EP450I"/>
</dbReference>
<dbReference type="PANTHER" id="PTHR47955">
    <property type="entry name" value="CYTOCHROME P450 FAMILY 71 PROTEIN"/>
    <property type="match status" value="1"/>
</dbReference>
<gene>
    <name evidence="5" type="ORF">V6N12_072564</name>
</gene>
<protein>
    <recommendedName>
        <fullName evidence="7">Cytochrome P450</fullName>
    </recommendedName>
</protein>
<keyword evidence="3" id="KW-0408">Iron</keyword>
<comment type="caution">
    <text evidence="5">The sequence shown here is derived from an EMBL/GenBank/DDBJ whole genome shotgun (WGS) entry which is preliminary data.</text>
</comment>
<accession>A0ABR2AZT5</accession>
<dbReference type="InterPro" id="IPR001128">
    <property type="entry name" value="Cyt_P450"/>
</dbReference>
<dbReference type="InterPro" id="IPR002401">
    <property type="entry name" value="Cyt_P450_E_grp-I"/>
</dbReference>
<keyword evidence="6" id="KW-1185">Reference proteome</keyword>
<dbReference type="Gene3D" id="1.10.630.10">
    <property type="entry name" value="Cytochrome P450"/>
    <property type="match status" value="1"/>
</dbReference>
<comment type="similarity">
    <text evidence="1">Belongs to the cytochrome P450 family.</text>
</comment>
<name>A0ABR2AZT5_9ROSI</name>
<evidence type="ECO:0000256" key="4">
    <source>
        <dbReference type="SAM" id="MobiDB-lite"/>
    </source>
</evidence>
<dbReference type="Pfam" id="PF00067">
    <property type="entry name" value="p450"/>
    <property type="match status" value="2"/>
</dbReference>
<dbReference type="Proteomes" id="UP001472677">
    <property type="component" value="Unassembled WGS sequence"/>
</dbReference>
<reference evidence="5 6" key="1">
    <citation type="journal article" date="2024" name="G3 (Bethesda)">
        <title>Genome assembly of Hibiscus sabdariffa L. provides insights into metabolisms of medicinal natural products.</title>
        <authorList>
            <person name="Kim T."/>
        </authorList>
    </citation>
    <scope>NUCLEOTIDE SEQUENCE [LARGE SCALE GENOMIC DNA]</scope>
    <source>
        <strain evidence="5">TK-2024</strain>
        <tissue evidence="5">Old leaves</tissue>
    </source>
</reference>
<evidence type="ECO:0008006" key="7">
    <source>
        <dbReference type="Google" id="ProtNLM"/>
    </source>
</evidence>
<sequence>MDKKRRKVKIEEQNQINSAMDDHETPFLEPDLTRDIFKQIWTRKAQERGGIGFQNTDAMDSEIGAATSKKIRPTFANPNALKLSCELVRIFITESVQRAATVAEAEGGGKPKQRRSSICLHRRHGYRSSETSTNSADFPTDPSVTCRKTRLSSTSPTGPQPNACGFIGGGGGKDLAFSPYGEYWRQVRKLSVVELFSHKRVELFQFVRDEEVELVASINGQPINLTKMVFFVSNNIVLRCALGRKFEEEDGDGDDSKFWELTKRVVVLLTGFCIGERKGLDEVNPTNDLLSLLLQLQKQGEIDMDLTQDNLKAILLDMFIGGSDTTSTTTEWLMAELLKHPNAMKKVQEEVRTVVGNKPKIEADDINKMEYLKCVVNETLRLHSTVPLLVPRQTSTAVKLFDYDIPCATTVFINAMGNSKRPHMVGRTGEVHPGEV</sequence>
<evidence type="ECO:0000256" key="3">
    <source>
        <dbReference type="ARBA" id="ARBA00023004"/>
    </source>
</evidence>
<evidence type="ECO:0000256" key="2">
    <source>
        <dbReference type="ARBA" id="ARBA00022723"/>
    </source>
</evidence>
<evidence type="ECO:0000313" key="6">
    <source>
        <dbReference type="Proteomes" id="UP001472677"/>
    </source>
</evidence>
<keyword evidence="2" id="KW-0479">Metal-binding</keyword>
<dbReference type="EMBL" id="JBBPBM010000227">
    <property type="protein sequence ID" value="KAK8499862.1"/>
    <property type="molecule type" value="Genomic_DNA"/>
</dbReference>
<proteinExistence type="inferred from homology"/>
<organism evidence="5 6">
    <name type="scientific">Hibiscus sabdariffa</name>
    <name type="common">roselle</name>
    <dbReference type="NCBI Taxonomy" id="183260"/>
    <lineage>
        <taxon>Eukaryota</taxon>
        <taxon>Viridiplantae</taxon>
        <taxon>Streptophyta</taxon>
        <taxon>Embryophyta</taxon>
        <taxon>Tracheophyta</taxon>
        <taxon>Spermatophyta</taxon>
        <taxon>Magnoliopsida</taxon>
        <taxon>eudicotyledons</taxon>
        <taxon>Gunneridae</taxon>
        <taxon>Pentapetalae</taxon>
        <taxon>rosids</taxon>
        <taxon>malvids</taxon>
        <taxon>Malvales</taxon>
        <taxon>Malvaceae</taxon>
        <taxon>Malvoideae</taxon>
        <taxon>Hibiscus</taxon>
    </lineage>
</organism>
<dbReference type="PRINTS" id="PR00385">
    <property type="entry name" value="P450"/>
</dbReference>
<dbReference type="PANTHER" id="PTHR47955:SF15">
    <property type="entry name" value="CYTOCHROME P450 71A2-LIKE"/>
    <property type="match status" value="1"/>
</dbReference>
<feature type="compositionally biased region" description="Basic residues" evidence="4">
    <location>
        <begin position="111"/>
        <end position="126"/>
    </location>
</feature>
<feature type="compositionally biased region" description="Polar residues" evidence="4">
    <location>
        <begin position="128"/>
        <end position="137"/>
    </location>
</feature>
<dbReference type="SUPFAM" id="SSF48264">
    <property type="entry name" value="Cytochrome P450"/>
    <property type="match status" value="1"/>
</dbReference>
<evidence type="ECO:0000256" key="1">
    <source>
        <dbReference type="ARBA" id="ARBA00010617"/>
    </source>
</evidence>
<feature type="region of interest" description="Disordered" evidence="4">
    <location>
        <begin position="104"/>
        <end position="162"/>
    </location>
</feature>